<organism evidence="8">
    <name type="scientific">Jonesiaceae bacterium BS-20</name>
    <dbReference type="NCBI Taxonomy" id="3120821"/>
    <lineage>
        <taxon>Bacteria</taxon>
        <taxon>Bacillati</taxon>
        <taxon>Actinomycetota</taxon>
        <taxon>Actinomycetes</taxon>
        <taxon>Micrococcales</taxon>
        <taxon>Jonesiaceae</taxon>
    </lineage>
</organism>
<dbReference type="CDD" id="cd17535">
    <property type="entry name" value="REC_NarL-like"/>
    <property type="match status" value="1"/>
</dbReference>
<dbReference type="SMART" id="SM00448">
    <property type="entry name" value="REC"/>
    <property type="match status" value="1"/>
</dbReference>
<dbReference type="InterPro" id="IPR058245">
    <property type="entry name" value="NreC/VraR/RcsB-like_REC"/>
</dbReference>
<sequence length="232" mass="25041">MTEKMNQVSETGDNTEFTKPLRVAVVDNDPMICRFLTLILESANITVAAQANDGDEVLAMVQANQPDVILMDIRMQRMSGIEATQRVKQLPSPPGVIALTSFDTESTILDAVAAGVDGFLSKDFSPEEIIAAVRSVAAGDGALSSRAAKVVVGQVHQLQNRQDGHQFQQRIAQMSQRERDVTELVMQGKSNPDIAGELFISVATVKTHLTGAMQKMGVASRVELAVAYSRAQ</sequence>
<evidence type="ECO:0000256" key="4">
    <source>
        <dbReference type="ARBA" id="ARBA00023163"/>
    </source>
</evidence>
<dbReference type="InterPro" id="IPR001789">
    <property type="entry name" value="Sig_transdc_resp-reg_receiver"/>
</dbReference>
<gene>
    <name evidence="8" type="ORF">V5R04_08685</name>
</gene>
<proteinExistence type="predicted"/>
<evidence type="ECO:0000259" key="7">
    <source>
        <dbReference type="PROSITE" id="PS50110"/>
    </source>
</evidence>
<protein>
    <submittedName>
        <fullName evidence="8">Response regulator transcription factor</fullName>
    </submittedName>
</protein>
<dbReference type="InterPro" id="IPR039420">
    <property type="entry name" value="WalR-like"/>
</dbReference>
<dbReference type="PRINTS" id="PR00038">
    <property type="entry name" value="HTHLUXR"/>
</dbReference>
<keyword evidence="3" id="KW-0238">DNA-binding</keyword>
<name>A0AAU7DSW4_9MICO</name>
<dbReference type="PANTHER" id="PTHR43214">
    <property type="entry name" value="TWO-COMPONENT RESPONSE REGULATOR"/>
    <property type="match status" value="1"/>
</dbReference>
<keyword evidence="1 5" id="KW-0597">Phosphoprotein</keyword>
<evidence type="ECO:0000259" key="6">
    <source>
        <dbReference type="PROSITE" id="PS50043"/>
    </source>
</evidence>
<feature type="domain" description="Response regulatory" evidence="7">
    <location>
        <begin position="22"/>
        <end position="137"/>
    </location>
</feature>
<dbReference type="SUPFAM" id="SSF52172">
    <property type="entry name" value="CheY-like"/>
    <property type="match status" value="1"/>
</dbReference>
<dbReference type="Pfam" id="PF00072">
    <property type="entry name" value="Response_reg"/>
    <property type="match status" value="1"/>
</dbReference>
<dbReference type="PROSITE" id="PS50110">
    <property type="entry name" value="RESPONSE_REGULATORY"/>
    <property type="match status" value="1"/>
</dbReference>
<evidence type="ECO:0000256" key="5">
    <source>
        <dbReference type="PROSITE-ProRule" id="PRU00169"/>
    </source>
</evidence>
<evidence type="ECO:0000256" key="2">
    <source>
        <dbReference type="ARBA" id="ARBA00023015"/>
    </source>
</evidence>
<dbReference type="InterPro" id="IPR000792">
    <property type="entry name" value="Tscrpt_reg_LuxR_C"/>
</dbReference>
<dbReference type="Gene3D" id="1.10.10.10">
    <property type="entry name" value="Winged helix-like DNA-binding domain superfamily/Winged helix DNA-binding domain"/>
    <property type="match status" value="1"/>
</dbReference>
<dbReference type="EMBL" id="CP146203">
    <property type="protein sequence ID" value="XBH20328.1"/>
    <property type="molecule type" value="Genomic_DNA"/>
</dbReference>
<reference evidence="8" key="1">
    <citation type="submission" date="2024-02" db="EMBL/GenBank/DDBJ databases">
        <title>Tomenella chthoni gen. nov. sp. nov., a member of the family Jonesiaceae isolated from bat guano.</title>
        <authorList>
            <person name="Miller S.L."/>
            <person name="King J."/>
            <person name="Sankaranarayanan K."/>
            <person name="Lawson P.A."/>
        </authorList>
    </citation>
    <scope>NUCLEOTIDE SEQUENCE</scope>
    <source>
        <strain evidence="8">BS-20</strain>
    </source>
</reference>
<dbReference type="AlphaFoldDB" id="A0AAU7DSW4"/>
<feature type="domain" description="HTH luxR-type" evidence="6">
    <location>
        <begin position="167"/>
        <end position="232"/>
    </location>
</feature>
<dbReference type="Pfam" id="PF00196">
    <property type="entry name" value="GerE"/>
    <property type="match status" value="1"/>
</dbReference>
<dbReference type="PANTHER" id="PTHR43214:SF24">
    <property type="entry name" value="TRANSCRIPTIONAL REGULATORY PROTEIN NARL-RELATED"/>
    <property type="match status" value="1"/>
</dbReference>
<keyword evidence="4" id="KW-0804">Transcription</keyword>
<dbReference type="PROSITE" id="PS50043">
    <property type="entry name" value="HTH_LUXR_2"/>
    <property type="match status" value="1"/>
</dbReference>
<dbReference type="GO" id="GO:0000160">
    <property type="term" value="P:phosphorelay signal transduction system"/>
    <property type="evidence" value="ECO:0007669"/>
    <property type="project" value="InterPro"/>
</dbReference>
<dbReference type="Gene3D" id="3.40.50.2300">
    <property type="match status" value="1"/>
</dbReference>
<dbReference type="SMART" id="SM00421">
    <property type="entry name" value="HTH_LUXR"/>
    <property type="match status" value="1"/>
</dbReference>
<feature type="modified residue" description="4-aspartylphosphate" evidence="5">
    <location>
        <position position="72"/>
    </location>
</feature>
<evidence type="ECO:0000256" key="3">
    <source>
        <dbReference type="ARBA" id="ARBA00023125"/>
    </source>
</evidence>
<dbReference type="GO" id="GO:0003677">
    <property type="term" value="F:DNA binding"/>
    <property type="evidence" value="ECO:0007669"/>
    <property type="project" value="UniProtKB-KW"/>
</dbReference>
<dbReference type="CDD" id="cd06170">
    <property type="entry name" value="LuxR_C_like"/>
    <property type="match status" value="1"/>
</dbReference>
<evidence type="ECO:0000256" key="1">
    <source>
        <dbReference type="ARBA" id="ARBA00022553"/>
    </source>
</evidence>
<dbReference type="InterPro" id="IPR011006">
    <property type="entry name" value="CheY-like_superfamily"/>
</dbReference>
<accession>A0AAU7DSW4</accession>
<evidence type="ECO:0000313" key="8">
    <source>
        <dbReference type="EMBL" id="XBH20328.1"/>
    </source>
</evidence>
<keyword evidence="2" id="KW-0805">Transcription regulation</keyword>
<dbReference type="InterPro" id="IPR036388">
    <property type="entry name" value="WH-like_DNA-bd_sf"/>
</dbReference>
<dbReference type="GO" id="GO:0006355">
    <property type="term" value="P:regulation of DNA-templated transcription"/>
    <property type="evidence" value="ECO:0007669"/>
    <property type="project" value="InterPro"/>
</dbReference>